<dbReference type="GO" id="GO:0006900">
    <property type="term" value="P:vesicle budding from membrane"/>
    <property type="evidence" value="ECO:0007669"/>
    <property type="project" value="TreeGrafter"/>
</dbReference>
<evidence type="ECO:0000256" key="2">
    <source>
        <dbReference type="ARBA" id="ARBA00004555"/>
    </source>
</evidence>
<keyword evidence="5" id="KW-0333">Golgi apparatus</keyword>
<feature type="domain" description="ENTH" evidence="10">
    <location>
        <begin position="21"/>
        <end position="157"/>
    </location>
</feature>
<reference evidence="11" key="1">
    <citation type="journal article" date="2019" name="Toxins">
        <title>Detection of Abrin-Like and Prepropulchellin-Like Toxin Genes and Transcripts Using Whole Genome Sequencing and Full-Length Transcript Sequencing of Abrus precatorius.</title>
        <authorList>
            <person name="Hovde B.T."/>
            <person name="Daligault H.E."/>
            <person name="Hanschen E.R."/>
            <person name="Kunde Y.A."/>
            <person name="Johnson M.B."/>
            <person name="Starkenburg S.R."/>
            <person name="Johnson S.L."/>
        </authorList>
    </citation>
    <scope>NUCLEOTIDE SEQUENCE [LARGE SCALE GENOMIC DNA]</scope>
</reference>
<keyword evidence="6" id="KW-0472">Membrane</keyword>
<dbReference type="Gene3D" id="1.20.58.150">
    <property type="entry name" value="ANTH domain"/>
    <property type="match status" value="1"/>
</dbReference>
<dbReference type="SUPFAM" id="SSF89009">
    <property type="entry name" value="GAT-like domain"/>
    <property type="match status" value="1"/>
</dbReference>
<dbReference type="GO" id="GO:0030136">
    <property type="term" value="C:clathrin-coated vesicle"/>
    <property type="evidence" value="ECO:0007669"/>
    <property type="project" value="UniProtKB-SubCell"/>
</dbReference>
<name>A0A8B8KFD3_ABRPR</name>
<dbReference type="GO" id="GO:0048268">
    <property type="term" value="P:clathrin coat assembly"/>
    <property type="evidence" value="ECO:0007669"/>
    <property type="project" value="InterPro"/>
</dbReference>
<dbReference type="GO" id="GO:0032050">
    <property type="term" value="F:clathrin heavy chain binding"/>
    <property type="evidence" value="ECO:0007669"/>
    <property type="project" value="TreeGrafter"/>
</dbReference>
<dbReference type="InterPro" id="IPR045192">
    <property type="entry name" value="AP180-like"/>
</dbReference>
<feature type="region of interest" description="Disordered" evidence="9">
    <location>
        <begin position="379"/>
        <end position="419"/>
    </location>
</feature>
<dbReference type="FunFam" id="1.20.58.150:FF:000005">
    <property type="entry name" value="putative clathrin assembly protein At2g25430"/>
    <property type="match status" value="1"/>
</dbReference>
<evidence type="ECO:0000256" key="6">
    <source>
        <dbReference type="ARBA" id="ARBA00023136"/>
    </source>
</evidence>
<dbReference type="InterPro" id="IPR014712">
    <property type="entry name" value="ANTH_dom_sf"/>
</dbReference>
<evidence type="ECO:0000259" key="10">
    <source>
        <dbReference type="PROSITE" id="PS50942"/>
    </source>
</evidence>
<evidence type="ECO:0000256" key="9">
    <source>
        <dbReference type="SAM" id="MobiDB-lite"/>
    </source>
</evidence>
<dbReference type="AlphaFoldDB" id="A0A8B8KFD3"/>
<evidence type="ECO:0000256" key="7">
    <source>
        <dbReference type="ARBA" id="ARBA00023176"/>
    </source>
</evidence>
<feature type="region of interest" description="Disordered" evidence="9">
    <location>
        <begin position="313"/>
        <end position="339"/>
    </location>
</feature>
<dbReference type="GO" id="GO:0005546">
    <property type="term" value="F:phosphatidylinositol-4,5-bisphosphate binding"/>
    <property type="evidence" value="ECO:0007669"/>
    <property type="project" value="TreeGrafter"/>
</dbReference>
<evidence type="ECO:0000256" key="1">
    <source>
        <dbReference type="ARBA" id="ARBA00004132"/>
    </source>
</evidence>
<dbReference type="KEGG" id="aprc:113854850"/>
<dbReference type="FunFam" id="1.25.40.90:FF:000019">
    <property type="entry name" value="Clathrin coat assembly protein"/>
    <property type="match status" value="1"/>
</dbReference>
<organism evidence="11 12">
    <name type="scientific">Abrus precatorius</name>
    <name type="common">Indian licorice</name>
    <name type="synonym">Glycine abrus</name>
    <dbReference type="NCBI Taxonomy" id="3816"/>
    <lineage>
        <taxon>Eukaryota</taxon>
        <taxon>Viridiplantae</taxon>
        <taxon>Streptophyta</taxon>
        <taxon>Embryophyta</taxon>
        <taxon>Tracheophyta</taxon>
        <taxon>Spermatophyta</taxon>
        <taxon>Magnoliopsida</taxon>
        <taxon>eudicotyledons</taxon>
        <taxon>Gunneridae</taxon>
        <taxon>Pentapetalae</taxon>
        <taxon>rosids</taxon>
        <taxon>fabids</taxon>
        <taxon>Fabales</taxon>
        <taxon>Fabaceae</taxon>
        <taxon>Papilionoideae</taxon>
        <taxon>50 kb inversion clade</taxon>
        <taxon>NPAAA clade</taxon>
        <taxon>indigoferoid/millettioid clade</taxon>
        <taxon>Abreae</taxon>
        <taxon>Abrus</taxon>
    </lineage>
</organism>
<keyword evidence="7" id="KW-0168">Coated pit</keyword>
<evidence type="ECO:0000313" key="12">
    <source>
        <dbReference type="RefSeq" id="XP_027341923.1"/>
    </source>
</evidence>
<feature type="compositionally biased region" description="Polar residues" evidence="9">
    <location>
        <begin position="403"/>
        <end position="419"/>
    </location>
</feature>
<keyword evidence="11" id="KW-1185">Reference proteome</keyword>
<dbReference type="CDD" id="cd16987">
    <property type="entry name" value="ANTH_N_AP180_plant"/>
    <property type="match status" value="1"/>
</dbReference>
<dbReference type="GO" id="GO:0005545">
    <property type="term" value="F:1-phosphatidylinositol binding"/>
    <property type="evidence" value="ECO:0007669"/>
    <property type="project" value="InterPro"/>
</dbReference>
<comment type="subcellular location">
    <subcellularLocation>
        <location evidence="1">Cytoplasmic vesicle</location>
        <location evidence="1">Clathrin-coated vesicle</location>
    </subcellularLocation>
    <subcellularLocation>
        <location evidence="2">Golgi apparatus</location>
    </subcellularLocation>
    <subcellularLocation>
        <location evidence="3">Membrane</location>
        <location evidence="3">Clathrin-coated pit</location>
    </subcellularLocation>
</comment>
<dbReference type="GO" id="GO:0072583">
    <property type="term" value="P:clathrin-dependent endocytosis"/>
    <property type="evidence" value="ECO:0007669"/>
    <property type="project" value="InterPro"/>
</dbReference>
<dbReference type="GO" id="GO:0000149">
    <property type="term" value="F:SNARE binding"/>
    <property type="evidence" value="ECO:0007669"/>
    <property type="project" value="TreeGrafter"/>
</dbReference>
<evidence type="ECO:0000256" key="8">
    <source>
        <dbReference type="ARBA" id="ARBA00023329"/>
    </source>
</evidence>
<dbReference type="GeneID" id="113854850"/>
<dbReference type="PROSITE" id="PS50942">
    <property type="entry name" value="ENTH"/>
    <property type="match status" value="1"/>
</dbReference>
<evidence type="ECO:0000256" key="3">
    <source>
        <dbReference type="ARBA" id="ARBA00004600"/>
    </source>
</evidence>
<keyword evidence="8" id="KW-0968">Cytoplasmic vesicle</keyword>
<dbReference type="Proteomes" id="UP000694853">
    <property type="component" value="Unplaced"/>
</dbReference>
<dbReference type="SMART" id="SM00273">
    <property type="entry name" value="ENTH"/>
    <property type="match status" value="1"/>
</dbReference>
<dbReference type="SUPFAM" id="SSF48464">
    <property type="entry name" value="ENTH/VHS domain"/>
    <property type="match status" value="1"/>
</dbReference>
<sequence length="765" mass="85746">MPSKLRKAIGAVKDQTSISLAKVTNAANLEVIILKATTHDKNPIEERYVNEILSIVSSNKVYAAACAHCIGKRIGKTRNWVVAIKSLMLVLRIFQDGDPYFPREVFHAMKRGAKILNLSSFKDDSNSSPWDYTAFIRTFALYLDERLDCFLTGKLQRRFAYKIWFHENNQRNKASNEPGIKDMKPTMVLDRIEHWQRLLDRAIGTRPTGSARTNRLVQISLYAIVQESFDLYRDISDGLAVVLDNFFHLSFSACAAAFNVCVKSYKQFDDLSAFYSFCANIGVGRSYDYPRVQKVSEELMVTLQEFLKDQASFPTSNGSKHSPFPVPKHPMSSSSSQDEASERYGTVEKYFETGSDFGSRCTSLEDLMCTTDVATSPRRSFEQEMYSEHSDHEESQCEDYASANGSGSAKSLPADQTSRSSLDVVSFDEWQQELQQNQTNEWEQQNTKACSDNNSIDCWELMLAETVTAPTETSSELANGFDPFVTSFDEASGPQHNYNPFLDDTDAGPPPTTTSDGFCDVFDVAPTFKATTFYAQDPLASTFSDQCSSSTANLDILFGDINPNETIVEPTFRAQGFSAETNMIVPPTFNSRTSDNMIAAPSFQSQCSFKNDSTPTFRAQGFFTETNMIVPPTFNTKTSDSMKAAPSFQSQCSFKNDSTPTFQVHNSNVDATMETPTHSAPQNPNLSIIPLQFQAQNFDDSTVRPTFSTNDCNWSTLATPTEDDPFGPWPSANTHEQTLNVPVQEEILLWQQLWLEQQNKIMRNI</sequence>
<dbReference type="Pfam" id="PF07651">
    <property type="entry name" value="ANTH"/>
    <property type="match status" value="1"/>
</dbReference>
<dbReference type="Gene3D" id="1.25.40.90">
    <property type="match status" value="1"/>
</dbReference>
<proteinExistence type="predicted"/>
<dbReference type="RefSeq" id="XP_027341923.1">
    <property type="nucleotide sequence ID" value="XM_027486122.1"/>
</dbReference>
<evidence type="ECO:0000256" key="5">
    <source>
        <dbReference type="ARBA" id="ARBA00023034"/>
    </source>
</evidence>
<evidence type="ECO:0000256" key="4">
    <source>
        <dbReference type="ARBA" id="ARBA00022583"/>
    </source>
</evidence>
<dbReference type="InterPro" id="IPR011417">
    <property type="entry name" value="ANTH_dom"/>
</dbReference>
<dbReference type="InterPro" id="IPR013809">
    <property type="entry name" value="ENTH"/>
</dbReference>
<accession>A0A8B8KFD3</accession>
<dbReference type="InterPro" id="IPR008942">
    <property type="entry name" value="ENTH_VHS"/>
</dbReference>
<dbReference type="PANTHER" id="PTHR22951">
    <property type="entry name" value="CLATHRIN ASSEMBLY PROTEIN"/>
    <property type="match status" value="1"/>
</dbReference>
<dbReference type="GO" id="GO:0005905">
    <property type="term" value="C:clathrin-coated pit"/>
    <property type="evidence" value="ECO:0007669"/>
    <property type="project" value="UniProtKB-SubCell"/>
</dbReference>
<keyword evidence="4" id="KW-0254">Endocytosis</keyword>
<dbReference type="InterPro" id="IPR048050">
    <property type="entry name" value="ANTH_N_plant"/>
</dbReference>
<dbReference type="OrthoDB" id="44015at2759"/>
<dbReference type="PANTHER" id="PTHR22951:SF75">
    <property type="entry name" value="CLATHRIN COAT ASSEMBLY PROTEIN AP180"/>
    <property type="match status" value="1"/>
</dbReference>
<gene>
    <name evidence="12" type="primary">LOC113854850</name>
</gene>
<feature type="compositionally biased region" description="Basic and acidic residues" evidence="9">
    <location>
        <begin position="379"/>
        <end position="395"/>
    </location>
</feature>
<protein>
    <submittedName>
        <fullName evidence="12">Clathrin coat assembly protein AP180-like</fullName>
    </submittedName>
</protein>
<dbReference type="GO" id="GO:0005794">
    <property type="term" value="C:Golgi apparatus"/>
    <property type="evidence" value="ECO:0007669"/>
    <property type="project" value="UniProtKB-SubCell"/>
</dbReference>
<evidence type="ECO:0000313" key="11">
    <source>
        <dbReference type="Proteomes" id="UP000694853"/>
    </source>
</evidence>
<reference evidence="12" key="2">
    <citation type="submission" date="2025-08" db="UniProtKB">
        <authorList>
            <consortium name="RefSeq"/>
        </authorList>
    </citation>
    <scope>IDENTIFICATION</scope>
    <source>
        <tissue evidence="12">Young leaves</tissue>
    </source>
</reference>